<dbReference type="Gene3D" id="3.30.70.20">
    <property type="match status" value="3"/>
</dbReference>
<dbReference type="InterPro" id="IPR017900">
    <property type="entry name" value="4Fe4S_Fe_S_CS"/>
</dbReference>
<dbReference type="Proteomes" id="UP000001107">
    <property type="component" value="Chromosome"/>
</dbReference>
<dbReference type="HOGENOM" id="CLU_1521877_0_0_2"/>
<feature type="domain" description="4Fe-4S ferredoxin-type" evidence="5">
    <location>
        <begin position="88"/>
        <end position="117"/>
    </location>
</feature>
<reference evidence="6" key="1">
    <citation type="submission" date="2007-06" db="EMBL/GenBank/DDBJ databases">
        <title>Complete sequence of Methanococcus vannielii SB.</title>
        <authorList>
            <consortium name="US DOE Joint Genome Institute"/>
            <person name="Copeland A."/>
            <person name="Lucas S."/>
            <person name="Lapidus A."/>
            <person name="Barry K."/>
            <person name="Glavina del Rio T."/>
            <person name="Dalin E."/>
            <person name="Tice H."/>
            <person name="Pitluck S."/>
            <person name="Chain P."/>
            <person name="Malfatti S."/>
            <person name="Shin M."/>
            <person name="Vergez L."/>
            <person name="Schmutz J."/>
            <person name="Larimer F."/>
            <person name="Land M."/>
            <person name="Hauser L."/>
            <person name="Kyrpides N."/>
            <person name="Anderson I."/>
            <person name="Sieprawska-Lupa M."/>
            <person name="Whitman W.B."/>
            <person name="Richardson P."/>
        </authorList>
    </citation>
    <scope>NUCLEOTIDE SEQUENCE [LARGE SCALE GENOMIC DNA]</scope>
    <source>
        <strain evidence="6">SB</strain>
    </source>
</reference>
<dbReference type="PANTHER" id="PTHR43687">
    <property type="entry name" value="ADENYLYLSULFATE REDUCTASE, BETA SUBUNIT"/>
    <property type="match status" value="1"/>
</dbReference>
<accession>A6UR92</accession>
<name>A6UR92_METVS</name>
<feature type="domain" description="4Fe-4S ferredoxin-type" evidence="5">
    <location>
        <begin position="148"/>
        <end position="178"/>
    </location>
</feature>
<dbReference type="InterPro" id="IPR050572">
    <property type="entry name" value="Fe-S_Ferredoxin"/>
</dbReference>
<dbReference type="InterPro" id="IPR017896">
    <property type="entry name" value="4Fe4S_Fe-S-bd"/>
</dbReference>
<keyword evidence="3" id="KW-0408">Iron</keyword>
<feature type="domain" description="4Fe-4S ferredoxin-type" evidence="5">
    <location>
        <begin position="34"/>
        <end position="65"/>
    </location>
</feature>
<dbReference type="PROSITE" id="PS51379">
    <property type="entry name" value="4FE4S_FER_2"/>
    <property type="match status" value="5"/>
</dbReference>
<evidence type="ECO:0000259" key="5">
    <source>
        <dbReference type="PROSITE" id="PS51379"/>
    </source>
</evidence>
<dbReference type="GO" id="GO:0016491">
    <property type="term" value="F:oxidoreductase activity"/>
    <property type="evidence" value="ECO:0007669"/>
    <property type="project" value="UniProtKB-ARBA"/>
</dbReference>
<keyword evidence="2" id="KW-0479">Metal-binding</keyword>
<dbReference type="AlphaFoldDB" id="A6UR92"/>
<dbReference type="RefSeq" id="WP_012065929.1">
    <property type="nucleotide sequence ID" value="NC_009634.1"/>
</dbReference>
<protein>
    <submittedName>
        <fullName evidence="6">4Fe-4S ferredoxin iron-sulfur binding domain protein</fullName>
    </submittedName>
</protein>
<evidence type="ECO:0000313" key="7">
    <source>
        <dbReference type="Proteomes" id="UP000001107"/>
    </source>
</evidence>
<evidence type="ECO:0000256" key="1">
    <source>
        <dbReference type="ARBA" id="ARBA00022485"/>
    </source>
</evidence>
<dbReference type="SUPFAM" id="SSF54862">
    <property type="entry name" value="4Fe-4S ferredoxins"/>
    <property type="match status" value="2"/>
</dbReference>
<dbReference type="Pfam" id="PF00037">
    <property type="entry name" value="Fer4"/>
    <property type="match status" value="1"/>
</dbReference>
<dbReference type="GO" id="GO:0051539">
    <property type="term" value="F:4 iron, 4 sulfur cluster binding"/>
    <property type="evidence" value="ECO:0007669"/>
    <property type="project" value="UniProtKB-KW"/>
</dbReference>
<dbReference type="Pfam" id="PF13237">
    <property type="entry name" value="Fer4_10"/>
    <property type="match status" value="2"/>
</dbReference>
<keyword evidence="1" id="KW-0004">4Fe-4S</keyword>
<feature type="domain" description="4Fe-4S ferredoxin-type" evidence="5">
    <location>
        <begin position="120"/>
        <end position="147"/>
    </location>
</feature>
<sequence>MAKDGEVFNLIFERGNFLKNVILSLFKPLKTEIFKETIPPKLNNCICCGLCVEVCPTNAISIFKFRDIICESCGLCVEICQNSAIKKDRFYVDPQKCTKCGYCVMFCTIPLIKNEIPVKKVPEVTLECNNCGLCIYQCLEKAIQFKNGEIVINPKICKICLKCVEFCPLNALLSPNDSVKSKIINVDLNSCIFCKDCEEICPIKK</sequence>
<keyword evidence="7" id="KW-1185">Reference proteome</keyword>
<dbReference type="GeneID" id="5325809"/>
<dbReference type="PROSITE" id="PS00198">
    <property type="entry name" value="4FE4S_FER_1"/>
    <property type="match status" value="2"/>
</dbReference>
<dbReference type="EMBL" id="CP000742">
    <property type="protein sequence ID" value="ABR55014.1"/>
    <property type="molecule type" value="Genomic_DNA"/>
</dbReference>
<keyword evidence="4" id="KW-0411">Iron-sulfur</keyword>
<dbReference type="eggNOG" id="arCOG02184">
    <property type="taxonomic scope" value="Archaea"/>
</dbReference>
<evidence type="ECO:0000256" key="2">
    <source>
        <dbReference type="ARBA" id="ARBA00022723"/>
    </source>
</evidence>
<dbReference type="GO" id="GO:0046872">
    <property type="term" value="F:metal ion binding"/>
    <property type="evidence" value="ECO:0007669"/>
    <property type="project" value="UniProtKB-KW"/>
</dbReference>
<organism evidence="6 7">
    <name type="scientific">Methanococcus vannielii (strain ATCC 35089 / DSM 1224 / JCM 13029 / OCM 148 / SB)</name>
    <dbReference type="NCBI Taxonomy" id="406327"/>
    <lineage>
        <taxon>Archaea</taxon>
        <taxon>Methanobacteriati</taxon>
        <taxon>Methanobacteriota</taxon>
        <taxon>Methanomada group</taxon>
        <taxon>Methanococci</taxon>
        <taxon>Methanococcales</taxon>
        <taxon>Methanococcaceae</taxon>
        <taxon>Methanococcus</taxon>
    </lineage>
</organism>
<evidence type="ECO:0000313" key="6">
    <source>
        <dbReference type="EMBL" id="ABR55014.1"/>
    </source>
</evidence>
<dbReference type="STRING" id="406327.Mevan_1114"/>
<gene>
    <name evidence="6" type="ordered locus">Mevan_1114</name>
</gene>
<dbReference type="OrthoDB" id="2837at2157"/>
<evidence type="ECO:0000256" key="4">
    <source>
        <dbReference type="ARBA" id="ARBA00023014"/>
    </source>
</evidence>
<evidence type="ECO:0000256" key="3">
    <source>
        <dbReference type="ARBA" id="ARBA00023004"/>
    </source>
</evidence>
<feature type="domain" description="4Fe-4S ferredoxin-type" evidence="5">
    <location>
        <begin position="182"/>
        <end position="205"/>
    </location>
</feature>
<proteinExistence type="predicted"/>
<dbReference type="KEGG" id="mvn:Mevan_1114"/>
<dbReference type="PANTHER" id="PTHR43687:SF1">
    <property type="entry name" value="FERREDOXIN III"/>
    <property type="match status" value="1"/>
</dbReference>